<proteinExistence type="predicted"/>
<dbReference type="InterPro" id="IPR036388">
    <property type="entry name" value="WH-like_DNA-bd_sf"/>
</dbReference>
<organism evidence="1">
    <name type="scientific">marine metagenome</name>
    <dbReference type="NCBI Taxonomy" id="408172"/>
    <lineage>
        <taxon>unclassified sequences</taxon>
        <taxon>metagenomes</taxon>
        <taxon>ecological metagenomes</taxon>
    </lineage>
</organism>
<accession>A0A383DT06</accession>
<dbReference type="AlphaFoldDB" id="A0A383DT06"/>
<dbReference type="GO" id="GO:0000976">
    <property type="term" value="F:transcription cis-regulatory region binding"/>
    <property type="evidence" value="ECO:0007669"/>
    <property type="project" value="TreeGrafter"/>
</dbReference>
<dbReference type="PANTHER" id="PTHR33202:SF6">
    <property type="entry name" value="ZINC UPTAKE REGULATION PROTEIN"/>
    <property type="match status" value="1"/>
</dbReference>
<reference evidence="1" key="1">
    <citation type="submission" date="2018-05" db="EMBL/GenBank/DDBJ databases">
        <authorList>
            <person name="Lanie J.A."/>
            <person name="Ng W.-L."/>
            <person name="Kazmierczak K.M."/>
            <person name="Andrzejewski T.M."/>
            <person name="Davidsen T.M."/>
            <person name="Wayne K.J."/>
            <person name="Tettelin H."/>
            <person name="Glass J.I."/>
            <person name="Rusch D."/>
            <person name="Podicherti R."/>
            <person name="Tsui H.-C.T."/>
            <person name="Winkler M.E."/>
        </authorList>
    </citation>
    <scope>NUCLEOTIDE SEQUENCE</scope>
</reference>
<dbReference type="GO" id="GO:1900376">
    <property type="term" value="P:regulation of secondary metabolite biosynthetic process"/>
    <property type="evidence" value="ECO:0007669"/>
    <property type="project" value="TreeGrafter"/>
</dbReference>
<dbReference type="InterPro" id="IPR036390">
    <property type="entry name" value="WH_DNA-bd_sf"/>
</dbReference>
<protein>
    <recommendedName>
        <fullName evidence="2">Ferric uptake regulation protein</fullName>
    </recommendedName>
</protein>
<evidence type="ECO:0000313" key="1">
    <source>
        <dbReference type="EMBL" id="SVE47666.1"/>
    </source>
</evidence>
<dbReference type="EMBL" id="UINC01219959">
    <property type="protein sequence ID" value="SVE47666.1"/>
    <property type="molecule type" value="Genomic_DNA"/>
</dbReference>
<dbReference type="InterPro" id="IPR002481">
    <property type="entry name" value="FUR"/>
</dbReference>
<dbReference type="Pfam" id="PF01475">
    <property type="entry name" value="FUR"/>
    <property type="match status" value="1"/>
</dbReference>
<dbReference type="GO" id="GO:0003700">
    <property type="term" value="F:DNA-binding transcription factor activity"/>
    <property type="evidence" value="ECO:0007669"/>
    <property type="project" value="InterPro"/>
</dbReference>
<dbReference type="Gene3D" id="1.10.10.10">
    <property type="entry name" value="Winged helix-like DNA-binding domain superfamily/Winged helix DNA-binding domain"/>
    <property type="match status" value="1"/>
</dbReference>
<evidence type="ECO:0008006" key="2">
    <source>
        <dbReference type="Google" id="ProtNLM"/>
    </source>
</evidence>
<sequence length="135" mass="15738">MLCYNKQMKINKCCNKNDQRTLNILKKNNKGLTAYGVLSELQKHKNIKPMTVYRSLKNLQEMGVVHKSNHNKTFFVCKSDKKDKHNPSIAICKSCGDTEELKSEIFETIFKKNPIKKYDFSKFQIEVSAICRRCN</sequence>
<dbReference type="GO" id="GO:0005829">
    <property type="term" value="C:cytosol"/>
    <property type="evidence" value="ECO:0007669"/>
    <property type="project" value="TreeGrafter"/>
</dbReference>
<gene>
    <name evidence="1" type="ORF">METZ01_LOCUS500520</name>
</gene>
<dbReference type="GO" id="GO:0008270">
    <property type="term" value="F:zinc ion binding"/>
    <property type="evidence" value="ECO:0007669"/>
    <property type="project" value="TreeGrafter"/>
</dbReference>
<name>A0A383DT06_9ZZZZ</name>
<dbReference type="SUPFAM" id="SSF46785">
    <property type="entry name" value="Winged helix' DNA-binding domain"/>
    <property type="match status" value="1"/>
</dbReference>
<dbReference type="GO" id="GO:0045892">
    <property type="term" value="P:negative regulation of DNA-templated transcription"/>
    <property type="evidence" value="ECO:0007669"/>
    <property type="project" value="TreeGrafter"/>
</dbReference>
<dbReference type="PANTHER" id="PTHR33202">
    <property type="entry name" value="ZINC UPTAKE REGULATION PROTEIN"/>
    <property type="match status" value="1"/>
</dbReference>